<evidence type="ECO:0000256" key="2">
    <source>
        <dbReference type="SAM" id="MobiDB-lite"/>
    </source>
</evidence>
<dbReference type="EMBL" id="CCKQ01019777">
    <property type="protein sequence ID" value="CDW91814.1"/>
    <property type="molecule type" value="Genomic_DNA"/>
</dbReference>
<feature type="coiled-coil region" evidence="1">
    <location>
        <begin position="780"/>
        <end position="856"/>
    </location>
</feature>
<dbReference type="CDD" id="cd00051">
    <property type="entry name" value="EFh"/>
    <property type="match status" value="1"/>
</dbReference>
<dbReference type="AlphaFoldDB" id="A0A078BBQ0"/>
<dbReference type="InParanoid" id="A0A078BBQ0"/>
<accession>A0A078BBQ0</accession>
<dbReference type="Gene3D" id="1.10.238.10">
    <property type="entry name" value="EF-hand"/>
    <property type="match status" value="1"/>
</dbReference>
<keyword evidence="1" id="KW-0175">Coiled coil</keyword>
<gene>
    <name evidence="4" type="primary">Contig1516.g1663</name>
    <name evidence="4" type="ORF">STYLEM_20975</name>
</gene>
<dbReference type="SUPFAM" id="SSF47473">
    <property type="entry name" value="EF-hand"/>
    <property type="match status" value="1"/>
</dbReference>
<dbReference type="InterPro" id="IPR002048">
    <property type="entry name" value="EF_hand_dom"/>
</dbReference>
<dbReference type="PROSITE" id="PS50222">
    <property type="entry name" value="EF_HAND_2"/>
    <property type="match status" value="2"/>
</dbReference>
<sequence length="1020" mass="118934">MSSNKIGKSSMLYDNLTIQDPRSKSLNSYSTQQSIKESDTNSRSTFGVMNIQDCLQILCDKIDERFKKVAIAFRFFDLRSTGKISFADFSYIVDQLQIRFNRYQVQNVFKQLDSDFDGFVTYNDFCELCEERRRQIDPFVDSVVKKIRLKESQSGLNGSTIEQSDGEEKEIFISKQLKEFKIRQKNLRKQKVPSLKSRASTQDNASNRQNESISPNKKLILAQQNFKSELTPSELSRKLKSAGAFGIPSDHLRKKVFEADQTGGDIKNILNYNYEKEYIEKAQLIDKLYQEKKGKQKLSMIGNRSYQGLNSSGQTMANKKRNENIQRRLKVINSNTLDQQLQSPKINISKQTYYSKQMIQNYLDEKINDPPKQKLMQNKTFIGSIRQNINNSFLEQPGINYNYSQRENSVNAFKRNDSETNQDVILINNQKDSLSNANNSQKKPIQNMVRVQRPNTSSSFNTISTGATKSITDEKQNFSIHQFLKNDQKSRQTNQSKGGFENSSIKRLNLELQIKNLNNHRHLLNPQTKLILGLNLTHANQRSDLKIDNSSWHHQKFKLLKWHLKSTKSSQLINYLIKIIFNQNLTLRAILLAVNMQVILFTDEKQARDYDLSNPQQDDNHEDFNGFTGEEEIKSQQQSFQNKTFKGNQTSRVYDMQIKQLQRNKYGQNSSTSRLSGAQSIRDSQLKQNYNKIQNQKATIGGLSGNIQETQTQQIIKSARESQLESRVGEPDSQVRASTTQDLKHVKSMVNVNQSPSPLQNTSVNDLAVSNDLLIKQRERQQKEVEVQLMMNRIKLLEQEEEKIKKKIDLTKKKATEIMSNKEINDQKQREKLQQQEAYERELEEQRSKNQFMKDQIKKEMMIKQKEIQERLINEARYRKQMKIENEHVIKENSQLFKMENKTKRDKVKETESQTKANLEKFRQYREEMGKGNLENRVEQENQKLSQADQILKQLEQREQAIIERLKHTQKTENKVRQMLVDAIQVTSTSKKMRIQFEKQSQSSQQFFNVQNKDGSKTAR</sequence>
<feature type="domain" description="EF-hand" evidence="3">
    <location>
        <begin position="64"/>
        <end position="99"/>
    </location>
</feature>
<feature type="coiled-coil region" evidence="1">
    <location>
        <begin position="931"/>
        <end position="972"/>
    </location>
</feature>
<dbReference type="Pfam" id="PF13499">
    <property type="entry name" value="EF-hand_7"/>
    <property type="match status" value="1"/>
</dbReference>
<protein>
    <submittedName>
        <fullName evidence="4">Ef hand family protein</fullName>
    </submittedName>
</protein>
<feature type="region of interest" description="Disordered" evidence="2">
    <location>
        <begin position="188"/>
        <end position="217"/>
    </location>
</feature>
<dbReference type="GO" id="GO:0005509">
    <property type="term" value="F:calcium ion binding"/>
    <property type="evidence" value="ECO:0007669"/>
    <property type="project" value="InterPro"/>
</dbReference>
<feature type="compositionally biased region" description="Polar residues" evidence="2">
    <location>
        <begin position="197"/>
        <end position="215"/>
    </location>
</feature>
<dbReference type="OrthoDB" id="26525at2759"/>
<dbReference type="Proteomes" id="UP000039865">
    <property type="component" value="Unassembled WGS sequence"/>
</dbReference>
<evidence type="ECO:0000313" key="5">
    <source>
        <dbReference type="Proteomes" id="UP000039865"/>
    </source>
</evidence>
<dbReference type="InterPro" id="IPR011992">
    <property type="entry name" value="EF-hand-dom_pair"/>
</dbReference>
<keyword evidence="5" id="KW-1185">Reference proteome</keyword>
<feature type="compositionally biased region" description="Low complexity" evidence="2">
    <location>
        <begin position="998"/>
        <end position="1008"/>
    </location>
</feature>
<evidence type="ECO:0000313" key="4">
    <source>
        <dbReference type="EMBL" id="CDW91814.1"/>
    </source>
</evidence>
<dbReference type="PANTHER" id="PTHR37473:SF1">
    <property type="entry name" value="EF-HAND DOMAIN-CONTAINING PROTEIN"/>
    <property type="match status" value="1"/>
</dbReference>
<name>A0A078BBQ0_STYLE</name>
<evidence type="ECO:0000259" key="3">
    <source>
        <dbReference type="PROSITE" id="PS50222"/>
    </source>
</evidence>
<organism evidence="4 5">
    <name type="scientific">Stylonychia lemnae</name>
    <name type="common">Ciliate</name>
    <dbReference type="NCBI Taxonomy" id="5949"/>
    <lineage>
        <taxon>Eukaryota</taxon>
        <taxon>Sar</taxon>
        <taxon>Alveolata</taxon>
        <taxon>Ciliophora</taxon>
        <taxon>Intramacronucleata</taxon>
        <taxon>Spirotrichea</taxon>
        <taxon>Stichotrichia</taxon>
        <taxon>Sporadotrichida</taxon>
        <taxon>Oxytrichidae</taxon>
        <taxon>Stylonychinae</taxon>
        <taxon>Stylonychia</taxon>
    </lineage>
</organism>
<feature type="region of interest" description="Disordered" evidence="2">
    <location>
        <begin position="996"/>
        <end position="1020"/>
    </location>
</feature>
<reference evidence="4 5" key="1">
    <citation type="submission" date="2014-06" db="EMBL/GenBank/DDBJ databases">
        <authorList>
            <person name="Swart Estienne"/>
        </authorList>
    </citation>
    <scope>NUCLEOTIDE SEQUENCE [LARGE SCALE GENOMIC DNA]</scope>
    <source>
        <strain evidence="4 5">130c</strain>
    </source>
</reference>
<evidence type="ECO:0000256" key="1">
    <source>
        <dbReference type="SAM" id="Coils"/>
    </source>
</evidence>
<dbReference type="PANTHER" id="PTHR37473">
    <property type="entry name" value="EF-HAND DOMAIN-CONTAINING PROTEIN"/>
    <property type="match status" value="1"/>
</dbReference>
<feature type="domain" description="EF-hand" evidence="3">
    <location>
        <begin position="104"/>
        <end position="135"/>
    </location>
</feature>
<proteinExistence type="predicted"/>